<dbReference type="InterPro" id="IPR029479">
    <property type="entry name" value="Nitroreductase"/>
</dbReference>
<reference evidence="3" key="1">
    <citation type="journal article" date="2019" name="Int. J. Syst. Evol. Microbiol.">
        <title>The Global Catalogue of Microorganisms (GCM) 10K type strain sequencing project: providing services to taxonomists for standard genome sequencing and annotation.</title>
        <authorList>
            <consortium name="The Broad Institute Genomics Platform"/>
            <consortium name="The Broad Institute Genome Sequencing Center for Infectious Disease"/>
            <person name="Wu L."/>
            <person name="Ma J."/>
        </authorList>
    </citation>
    <scope>NUCLEOTIDE SEQUENCE [LARGE SCALE GENOMIC DNA]</scope>
    <source>
        <strain evidence="3">CGMCC 1.13587</strain>
    </source>
</reference>
<sequence>MTLEQKTEKSTAIACMEVAVPKPATPASQAIVLPPVRTHGGLLLIDALRLRHSTREYDSRALPTRLLSELLWAAYGINRIETGDRTAPYWRHVMVIDVYVAMTDGVWIYAPERHELLPYLATDIRATTGLQEFVGEAPVELIYVAHGDRMRDVVAEDRRLFASVDAAFIGQNVYLFCASEGLGTVFRGAFDQKKLTDALKLDDQRFVTFVQTVGRPKTRINPGL</sequence>
<dbReference type="InterPro" id="IPR052544">
    <property type="entry name" value="Bacteriocin_Proc_Enz"/>
</dbReference>
<evidence type="ECO:0000259" key="1">
    <source>
        <dbReference type="Pfam" id="PF00881"/>
    </source>
</evidence>
<feature type="domain" description="Nitroreductase" evidence="1">
    <location>
        <begin position="49"/>
        <end position="214"/>
    </location>
</feature>
<accession>A0ABW0SWV4</accession>
<dbReference type="PANTHER" id="PTHR43745:SF2">
    <property type="entry name" value="NITROREDUCTASE MJ1384-RELATED"/>
    <property type="match status" value="1"/>
</dbReference>
<name>A0ABW0SWV4_9GAMM</name>
<keyword evidence="3" id="KW-1185">Reference proteome</keyword>
<dbReference type="CDD" id="cd02142">
    <property type="entry name" value="McbC_SagB-like_oxidoreductase"/>
    <property type="match status" value="1"/>
</dbReference>
<gene>
    <name evidence="2" type="ORF">ACFPPB_08380</name>
</gene>
<dbReference type="EMBL" id="JBHSNG010000006">
    <property type="protein sequence ID" value="MFC5581124.1"/>
    <property type="molecule type" value="Genomic_DNA"/>
</dbReference>
<protein>
    <submittedName>
        <fullName evidence="2">Nitroreductase family protein</fullName>
    </submittedName>
</protein>
<dbReference type="SUPFAM" id="SSF55469">
    <property type="entry name" value="FMN-dependent nitroreductase-like"/>
    <property type="match status" value="1"/>
</dbReference>
<dbReference type="RefSeq" id="WP_377326250.1">
    <property type="nucleotide sequence ID" value="NZ_JBHSNG010000006.1"/>
</dbReference>
<dbReference type="PANTHER" id="PTHR43745">
    <property type="entry name" value="NITROREDUCTASE MJ1384-RELATED"/>
    <property type="match status" value="1"/>
</dbReference>
<evidence type="ECO:0000313" key="3">
    <source>
        <dbReference type="Proteomes" id="UP001596111"/>
    </source>
</evidence>
<comment type="caution">
    <text evidence="2">The sequence shown here is derived from an EMBL/GenBank/DDBJ whole genome shotgun (WGS) entry which is preliminary data.</text>
</comment>
<evidence type="ECO:0000313" key="2">
    <source>
        <dbReference type="EMBL" id="MFC5581124.1"/>
    </source>
</evidence>
<dbReference type="Pfam" id="PF00881">
    <property type="entry name" value="Nitroreductase"/>
    <property type="match status" value="1"/>
</dbReference>
<organism evidence="2 3">
    <name type="scientific">Rhodanobacter terrae</name>
    <dbReference type="NCBI Taxonomy" id="418647"/>
    <lineage>
        <taxon>Bacteria</taxon>
        <taxon>Pseudomonadati</taxon>
        <taxon>Pseudomonadota</taxon>
        <taxon>Gammaproteobacteria</taxon>
        <taxon>Lysobacterales</taxon>
        <taxon>Rhodanobacteraceae</taxon>
        <taxon>Rhodanobacter</taxon>
    </lineage>
</organism>
<dbReference type="InterPro" id="IPR000415">
    <property type="entry name" value="Nitroreductase-like"/>
</dbReference>
<dbReference type="Gene3D" id="3.40.109.10">
    <property type="entry name" value="NADH Oxidase"/>
    <property type="match status" value="1"/>
</dbReference>
<dbReference type="Proteomes" id="UP001596111">
    <property type="component" value="Unassembled WGS sequence"/>
</dbReference>
<proteinExistence type="predicted"/>